<comment type="caution">
    <text evidence="3">The sequence shown here is derived from an EMBL/GenBank/DDBJ whole genome shotgun (WGS) entry which is preliminary data.</text>
</comment>
<name>A0A8K0QXS9_9PLEO</name>
<keyword evidence="2" id="KW-0732">Signal</keyword>
<dbReference type="Proteomes" id="UP000813461">
    <property type="component" value="Unassembled WGS sequence"/>
</dbReference>
<feature type="compositionally biased region" description="Low complexity" evidence="1">
    <location>
        <begin position="69"/>
        <end position="84"/>
    </location>
</feature>
<evidence type="ECO:0000313" key="3">
    <source>
        <dbReference type="EMBL" id="KAH7074226.1"/>
    </source>
</evidence>
<dbReference type="EMBL" id="JAGMVJ010000021">
    <property type="protein sequence ID" value="KAH7074226.1"/>
    <property type="molecule type" value="Genomic_DNA"/>
</dbReference>
<feature type="region of interest" description="Disordered" evidence="1">
    <location>
        <begin position="65"/>
        <end position="84"/>
    </location>
</feature>
<evidence type="ECO:0000256" key="2">
    <source>
        <dbReference type="SAM" id="SignalP"/>
    </source>
</evidence>
<keyword evidence="4" id="KW-1185">Reference proteome</keyword>
<proteinExistence type="predicted"/>
<accession>A0A8K0QXS9</accession>
<organism evidence="3 4">
    <name type="scientific">Paraphoma chrysanthemicola</name>
    <dbReference type="NCBI Taxonomy" id="798071"/>
    <lineage>
        <taxon>Eukaryota</taxon>
        <taxon>Fungi</taxon>
        <taxon>Dikarya</taxon>
        <taxon>Ascomycota</taxon>
        <taxon>Pezizomycotina</taxon>
        <taxon>Dothideomycetes</taxon>
        <taxon>Pleosporomycetidae</taxon>
        <taxon>Pleosporales</taxon>
        <taxon>Pleosporineae</taxon>
        <taxon>Phaeosphaeriaceae</taxon>
        <taxon>Paraphoma</taxon>
    </lineage>
</organism>
<feature type="signal peptide" evidence="2">
    <location>
        <begin position="1"/>
        <end position="27"/>
    </location>
</feature>
<evidence type="ECO:0000256" key="1">
    <source>
        <dbReference type="SAM" id="MobiDB-lite"/>
    </source>
</evidence>
<evidence type="ECO:0000313" key="4">
    <source>
        <dbReference type="Proteomes" id="UP000813461"/>
    </source>
</evidence>
<protein>
    <recommendedName>
        <fullName evidence="5">Secreted protein</fullName>
    </recommendedName>
</protein>
<evidence type="ECO:0008006" key="5">
    <source>
        <dbReference type="Google" id="ProtNLM"/>
    </source>
</evidence>
<dbReference type="AlphaFoldDB" id="A0A8K0QXS9"/>
<sequence length="146" mass="16208">MLFHPRALCTTQLILITIGHFSRPASSIPCDWHCAKPSSSHRSFPHPSAYPVQKPQPAALTHIHRRHSLSAPASPQSPSTQSYSRHQDAQFPCIRLARQGFRSLVQSSSCLSSLFPRQCRCYRGSVVCAPNDYDVVGRRASEKVIG</sequence>
<reference evidence="3" key="1">
    <citation type="journal article" date="2021" name="Nat. Commun.">
        <title>Genetic determinants of endophytism in the Arabidopsis root mycobiome.</title>
        <authorList>
            <person name="Mesny F."/>
            <person name="Miyauchi S."/>
            <person name="Thiergart T."/>
            <person name="Pickel B."/>
            <person name="Atanasova L."/>
            <person name="Karlsson M."/>
            <person name="Huettel B."/>
            <person name="Barry K.W."/>
            <person name="Haridas S."/>
            <person name="Chen C."/>
            <person name="Bauer D."/>
            <person name="Andreopoulos W."/>
            <person name="Pangilinan J."/>
            <person name="LaButti K."/>
            <person name="Riley R."/>
            <person name="Lipzen A."/>
            <person name="Clum A."/>
            <person name="Drula E."/>
            <person name="Henrissat B."/>
            <person name="Kohler A."/>
            <person name="Grigoriev I.V."/>
            <person name="Martin F.M."/>
            <person name="Hacquard S."/>
        </authorList>
    </citation>
    <scope>NUCLEOTIDE SEQUENCE</scope>
    <source>
        <strain evidence="3">MPI-SDFR-AT-0120</strain>
    </source>
</reference>
<feature type="chain" id="PRO_5035472543" description="Secreted protein" evidence="2">
    <location>
        <begin position="28"/>
        <end position="146"/>
    </location>
</feature>
<gene>
    <name evidence="3" type="ORF">FB567DRAFT_191858</name>
</gene>